<reference evidence="1 2" key="1">
    <citation type="submission" date="2016-03" db="EMBL/GenBank/DDBJ databases">
        <title>Genome sequencing of Devosia sp. S37.</title>
        <authorList>
            <person name="Mohd Nor M."/>
        </authorList>
    </citation>
    <scope>NUCLEOTIDE SEQUENCE [LARGE SCALE GENOMIC DNA]</scope>
    <source>
        <strain evidence="1 2">S37</strain>
    </source>
</reference>
<comment type="caution">
    <text evidence="1">The sequence shown here is derived from an EMBL/GenBank/DDBJ whole genome shotgun (WGS) entry which is preliminary data.</text>
</comment>
<name>A0A178I3E4_9HYPH</name>
<sequence>MRLPEQEKYAAETMAESRGVTVSELIRRALRAYGGLPQPLNEENRSCVAALRHRVNALEAQLESGDLMGVAAGLRQAHEDAQALLGRQ</sequence>
<evidence type="ECO:0000313" key="2">
    <source>
        <dbReference type="Proteomes" id="UP000078389"/>
    </source>
</evidence>
<proteinExistence type="predicted"/>
<dbReference type="AlphaFoldDB" id="A0A178I3E4"/>
<dbReference type="Proteomes" id="UP000078389">
    <property type="component" value="Unassembled WGS sequence"/>
</dbReference>
<accession>A0A178I3E4</accession>
<dbReference type="CDD" id="cd21631">
    <property type="entry name" value="RHH_CopG_NikR-like"/>
    <property type="match status" value="1"/>
</dbReference>
<dbReference type="RefSeq" id="WP_067451522.1">
    <property type="nucleotide sequence ID" value="NZ_LVVY01000062.1"/>
</dbReference>
<dbReference type="GO" id="GO:0006355">
    <property type="term" value="P:regulation of DNA-templated transcription"/>
    <property type="evidence" value="ECO:0007669"/>
    <property type="project" value="InterPro"/>
</dbReference>
<gene>
    <name evidence="1" type="ORF">A3840_02795</name>
</gene>
<keyword evidence="2" id="KW-1185">Reference proteome</keyword>
<dbReference type="EMBL" id="LVVY01000062">
    <property type="protein sequence ID" value="OAM79646.1"/>
    <property type="molecule type" value="Genomic_DNA"/>
</dbReference>
<organism evidence="1 2">
    <name type="scientific">Devosia elaeis</name>
    <dbReference type="NCBI Taxonomy" id="1770058"/>
    <lineage>
        <taxon>Bacteria</taxon>
        <taxon>Pseudomonadati</taxon>
        <taxon>Pseudomonadota</taxon>
        <taxon>Alphaproteobacteria</taxon>
        <taxon>Hyphomicrobiales</taxon>
        <taxon>Devosiaceae</taxon>
        <taxon>Devosia</taxon>
    </lineage>
</organism>
<protein>
    <submittedName>
        <fullName evidence="1">Uncharacterized protein</fullName>
    </submittedName>
</protein>
<evidence type="ECO:0000313" key="1">
    <source>
        <dbReference type="EMBL" id="OAM79646.1"/>
    </source>
</evidence>